<dbReference type="HOGENOM" id="CLU_1235330_0_0_1"/>
<accession>T0MLB5</accession>
<sequence length="224" mass="26990">MLRNEQNERIYYDSLSNEQKDFLKDMCLKYLTDESQSNMVYDFLNKFFDCSCCNYQLTNHVVNESFLNMIENLNNDIEQIDEDKCNKIVEAVRNDIKIDFNEIKNTEKPFLMYIDKYFNNWLPNKIKILVLISYNKDETVYKEEFVGRIPFIIDENYRSFFIKIKNKTLNENIKQQIAAILFKSPKKDLKIETKIQEEILQDLLNIDFSEFPYSYFRNAKTLNI</sequence>
<reference evidence="1" key="1">
    <citation type="submission" date="2012-12" db="EMBL/GenBank/DDBJ databases">
        <authorList>
            <person name="Chen Y.P."/>
            <person name="Pettis J.S."/>
            <person name="Zhao Y."/>
            <person name="Liu X."/>
            <person name="Tallon L.J."/>
            <person name="Sadzewicz L.D."/>
            <person name="Li R."/>
            <person name="Zheng H."/>
            <person name="Huang S."/>
            <person name="Zhang X."/>
            <person name="Hamilton M.C."/>
            <person name="Pernal S.F."/>
            <person name="Melathopoulos A.P."/>
            <person name="Yan X."/>
            <person name="Evans J.D."/>
        </authorList>
    </citation>
    <scope>NUCLEOTIDE SEQUENCE</scope>
    <source>
        <strain evidence="1">BRL 01</strain>
    </source>
</reference>
<proteinExistence type="predicted"/>
<name>T0MLB5_9MICR</name>
<dbReference type="VEuPathDB" id="MicrosporidiaDB:NAPIS_ORF00377"/>
<evidence type="ECO:0000313" key="3">
    <source>
        <dbReference type="Proteomes" id="UP000053780"/>
    </source>
</evidence>
<dbReference type="EMBL" id="KE647082">
    <property type="protein sequence ID" value="EQB61815.1"/>
    <property type="molecule type" value="Genomic_DNA"/>
</dbReference>
<protein>
    <submittedName>
        <fullName evidence="1">Uncharacterized protein</fullName>
    </submittedName>
</protein>
<organism evidence="1 3">
    <name type="scientific">Vairimorpha apis BRL 01</name>
    <dbReference type="NCBI Taxonomy" id="1037528"/>
    <lineage>
        <taxon>Eukaryota</taxon>
        <taxon>Fungi</taxon>
        <taxon>Fungi incertae sedis</taxon>
        <taxon>Microsporidia</taxon>
        <taxon>Nosematidae</taxon>
        <taxon>Vairimorpha</taxon>
    </lineage>
</organism>
<dbReference type="Proteomes" id="UP000053780">
    <property type="component" value="Unassembled WGS sequence"/>
</dbReference>
<reference evidence="1 3" key="2">
    <citation type="journal article" date="2013" name="BMC Genomics">
        <title>Genome sequencing and comparative genomics of honey bee microsporidia, Nosema apis reveal novel insights into host-parasite interactions.</title>
        <authorList>
            <person name="Chen Yp."/>
            <person name="Pettis J.S."/>
            <person name="Zhao Y."/>
            <person name="Liu X."/>
            <person name="Tallon L.J."/>
            <person name="Sadzewicz L.D."/>
            <person name="Li R."/>
            <person name="Zheng H."/>
            <person name="Huang S."/>
            <person name="Zhang X."/>
            <person name="Hamilton M.C."/>
            <person name="Pernal S.F."/>
            <person name="Melathopoulos A.P."/>
            <person name="Yan X."/>
            <person name="Evans J.D."/>
        </authorList>
    </citation>
    <scope>NUCLEOTIDE SEQUENCE [LARGE SCALE GENOMIC DNA]</scope>
    <source>
        <strain evidence="1 3">BRL 01</strain>
    </source>
</reference>
<keyword evidence="3" id="KW-1185">Reference proteome</keyword>
<dbReference type="VEuPathDB" id="MicrosporidiaDB:NAPIS_ORF00604"/>
<evidence type="ECO:0000313" key="1">
    <source>
        <dbReference type="EMBL" id="EQB61815.1"/>
    </source>
</evidence>
<gene>
    <name evidence="2" type="ORF">NAPIS_ORF00377</name>
    <name evidence="1" type="ORF">NAPIS_ORF00604</name>
</gene>
<dbReference type="OrthoDB" id="3196451at2759"/>
<evidence type="ECO:0000313" key="2">
    <source>
        <dbReference type="EMBL" id="EQB62047.1"/>
    </source>
</evidence>
<dbReference type="EMBL" id="KE647044">
    <property type="protein sequence ID" value="EQB62047.1"/>
    <property type="molecule type" value="Genomic_DNA"/>
</dbReference>
<dbReference type="AlphaFoldDB" id="T0MLB5"/>